<name>A0A5C2H6F8_9BACT</name>
<dbReference type="RefSeq" id="WP_130232733.1">
    <property type="nucleotide sequence ID" value="NZ_BMEF01000002.1"/>
</dbReference>
<protein>
    <recommendedName>
        <fullName evidence="3">AsmA family protein (DUF3971 domain)</fullName>
    </recommendedName>
</protein>
<gene>
    <name evidence="1" type="ORF">APAC_0630</name>
</gene>
<dbReference type="Proteomes" id="UP000322726">
    <property type="component" value="Chromosome"/>
</dbReference>
<reference evidence="1 2" key="3">
    <citation type="submission" date="2019-09" db="EMBL/GenBank/DDBJ databases">
        <title>Taxonomic note: a critical rebuttal of the proposed division of the genus Arcobacter into six genera, emended descriptions of Arcobacter anaerophilus and the genus Arcobacter, and an assessment of genus-level boundaries for Epsilonproteobacteria using in silico genomic comparator tools.</title>
        <authorList>
            <person name="On S.L.W."/>
            <person name="Miller W.G."/>
            <person name="Biggs P."/>
            <person name="Cornelius A."/>
            <person name="Vandamme P."/>
        </authorList>
    </citation>
    <scope>NUCLEOTIDE SEQUENCE [LARGE SCALE GENOMIC DNA]</scope>
    <source>
        <strain evidence="1 2">LMG 26638</strain>
    </source>
</reference>
<reference evidence="1 2" key="1">
    <citation type="submission" date="2019-09" db="EMBL/GenBank/DDBJ databases">
        <title>Complete genome sequencing of four Arcobacter species reveals a diverse suite of mobile elements.</title>
        <authorList>
            <person name="Miller W.G."/>
            <person name="Yee E."/>
            <person name="Bono J.L."/>
        </authorList>
    </citation>
    <scope>NUCLEOTIDE SEQUENCE [LARGE SCALE GENOMIC DNA]</scope>
    <source>
        <strain evidence="1 2">LMG 26638</strain>
    </source>
</reference>
<keyword evidence="2" id="KW-1185">Reference proteome</keyword>
<evidence type="ECO:0008006" key="3">
    <source>
        <dbReference type="Google" id="ProtNLM"/>
    </source>
</evidence>
<dbReference type="OrthoDB" id="5341790at2"/>
<dbReference type="KEGG" id="apai:APAC_0630"/>
<dbReference type="EMBL" id="CP035928">
    <property type="protein sequence ID" value="QEP33778.1"/>
    <property type="molecule type" value="Genomic_DNA"/>
</dbReference>
<accession>A0A5C2H6F8</accession>
<evidence type="ECO:0000313" key="1">
    <source>
        <dbReference type="EMBL" id="QEP33778.1"/>
    </source>
</evidence>
<proteinExistence type="predicted"/>
<evidence type="ECO:0000313" key="2">
    <source>
        <dbReference type="Proteomes" id="UP000322726"/>
    </source>
</evidence>
<dbReference type="AlphaFoldDB" id="A0A5C2H6F8"/>
<sequence length="693" mass="76566">MKKLFFGLTLFIIATIGTIYGVLFTKTGNDFIASYIENKVNTEQSDVKLKVNKFELTFNTITFNATIDDNSNIDVIGDLQLFKKVVDLKYNIKIKELSNLENLINQKLNGPFNTSGIFKGNERAALIEGISDIASSETTYKINLINFEPSDINFLVKNAKITDLLNLVNQPNYASGNIDIKGDIKNARANHLDGTIITNINNGKLINDVINKELNQNIASRIGFKSDINAKLIGDKIELKSDLITSLADVFASKSIINLNTNKITSDYKIDVKNLSKLQGVIGTKLNGKFILDGNLVFENGNLKIDGKSNIFESNTSYDFKLLNSSLQDVNFKIENAKIDKLLHMLNKPIYAVGDLKVQGNIPNANLNTLDGKINTTIENGKLINEVINTVFKQNFKKNVSFSGDLDTKLSSNKALTKAKIDTSIANLTANELVFNFKDSSLISDYLLSVPSLEKLKDFTGAKLRGSLDISGDLSKKSGALVVNGNSDVIGGKLNFNLKNDDLKATLKDAQIKQLTHMLYYPEVFNSKTDLNLDYNLLLNKGKLSGNLLNGHFLPNDFSALVNQLAKFDLTREVYETVKINSDINNMVLSSVINMKSANTTIDVTNSVLDLNKDTIDATVKGKIKTTDFGVNIKGSISKPKISLDTKGLIENQINKQLDKNQDKIKEKLDKVLKGKLGEEGSEKLLNNIKSLF</sequence>
<organism evidence="1 2">
    <name type="scientific">Malaciobacter pacificus</name>
    <dbReference type="NCBI Taxonomy" id="1080223"/>
    <lineage>
        <taxon>Bacteria</taxon>
        <taxon>Pseudomonadati</taxon>
        <taxon>Campylobacterota</taxon>
        <taxon>Epsilonproteobacteria</taxon>
        <taxon>Campylobacterales</taxon>
        <taxon>Arcobacteraceae</taxon>
        <taxon>Malaciobacter</taxon>
    </lineage>
</organism>
<reference evidence="2" key="2">
    <citation type="submission" date="2019-09" db="EMBL/GenBank/DDBJ databases">
        <title>Complete genome sequencing of four Arcobacter species reveals a diverse suite of mobile elements.</title>
        <authorList>
            <person name="On S.L.W."/>
            <person name="Miller W.G."/>
            <person name="Biggs P."/>
            <person name="Cornelius A."/>
            <person name="Vandamme P."/>
        </authorList>
    </citation>
    <scope>NUCLEOTIDE SEQUENCE [LARGE SCALE GENOMIC DNA]</scope>
    <source>
        <strain evidence="2">LMG 26638</strain>
    </source>
</reference>